<organism evidence="1 2">
    <name type="scientific">Ditylenchus destructor</name>
    <dbReference type="NCBI Taxonomy" id="166010"/>
    <lineage>
        <taxon>Eukaryota</taxon>
        <taxon>Metazoa</taxon>
        <taxon>Ecdysozoa</taxon>
        <taxon>Nematoda</taxon>
        <taxon>Chromadorea</taxon>
        <taxon>Rhabditida</taxon>
        <taxon>Tylenchina</taxon>
        <taxon>Tylenchomorpha</taxon>
        <taxon>Sphaerularioidea</taxon>
        <taxon>Anguinidae</taxon>
        <taxon>Anguininae</taxon>
        <taxon>Ditylenchus</taxon>
    </lineage>
</organism>
<accession>A0AAD4R7S9</accession>
<proteinExistence type="predicted"/>
<evidence type="ECO:0000313" key="1">
    <source>
        <dbReference type="EMBL" id="KAI1715660.1"/>
    </source>
</evidence>
<evidence type="ECO:0000313" key="2">
    <source>
        <dbReference type="Proteomes" id="UP001201812"/>
    </source>
</evidence>
<evidence type="ECO:0008006" key="3">
    <source>
        <dbReference type="Google" id="ProtNLM"/>
    </source>
</evidence>
<dbReference type="EMBL" id="JAKKPZ010000011">
    <property type="protein sequence ID" value="KAI1715660.1"/>
    <property type="molecule type" value="Genomic_DNA"/>
</dbReference>
<gene>
    <name evidence="1" type="ORF">DdX_07984</name>
</gene>
<keyword evidence="2" id="KW-1185">Reference proteome</keyword>
<comment type="caution">
    <text evidence="1">The sequence shown here is derived from an EMBL/GenBank/DDBJ whole genome shotgun (WGS) entry which is preliminary data.</text>
</comment>
<dbReference type="AlphaFoldDB" id="A0AAD4R7S9"/>
<sequence length="249" mass="28679">MTPHLPRSDDGIARYAEKKEILLLIKYKWSEINADFSDKGTNRHTRENAWKEILEECKSKGHGWTKQYDHRYLSATKWPSWRAEFNRKTARNKKTGSGGVTCLNEFDKMIMEIIGTDSPDIATLGVPETFSGQAAETDFLAKQKLDTPGISSQSYILDESQTPRSRKRRLSEISSKTSIEEKRSQLLDLELQLKKRQIYEADLRIYNMECEMQIPHRFLQLSPIDTVLTAENDTVVTVENDDMISELSN</sequence>
<dbReference type="Proteomes" id="UP001201812">
    <property type="component" value="Unassembled WGS sequence"/>
</dbReference>
<protein>
    <recommendedName>
        <fullName evidence="3">Regulatory protein zeste</fullName>
    </recommendedName>
</protein>
<reference evidence="1" key="1">
    <citation type="submission" date="2022-01" db="EMBL/GenBank/DDBJ databases">
        <title>Genome Sequence Resource for Two Populations of Ditylenchus destructor, the Migratory Endoparasitic Phytonematode.</title>
        <authorList>
            <person name="Zhang H."/>
            <person name="Lin R."/>
            <person name="Xie B."/>
        </authorList>
    </citation>
    <scope>NUCLEOTIDE SEQUENCE</scope>
    <source>
        <strain evidence="1">BazhouSP</strain>
    </source>
</reference>
<name>A0AAD4R7S9_9BILA</name>